<keyword evidence="3" id="KW-0520">NAD</keyword>
<dbReference type="SUPFAM" id="SSF51735">
    <property type="entry name" value="NAD(P)-binding Rossmann-fold domains"/>
    <property type="match status" value="1"/>
</dbReference>
<reference evidence="4" key="1">
    <citation type="submission" date="2019-09" db="EMBL/GenBank/DDBJ databases">
        <authorList>
            <person name="Teo W.F.A."/>
            <person name="Duangmal K."/>
        </authorList>
    </citation>
    <scope>NUCLEOTIDE SEQUENCE [LARGE SCALE GENOMIC DNA]</scope>
    <source>
        <strain evidence="4">K81G1</strain>
    </source>
</reference>
<keyword evidence="5" id="KW-1185">Reference proteome</keyword>
<dbReference type="Gene3D" id="3.40.50.720">
    <property type="entry name" value="NAD(P)-binding Rossmann-like Domain"/>
    <property type="match status" value="1"/>
</dbReference>
<dbReference type="OrthoDB" id="8959163at2"/>
<dbReference type="PANTHER" id="PTHR43477">
    <property type="entry name" value="DIHYDROANTICAPSIN 7-DEHYDROGENASE"/>
    <property type="match status" value="1"/>
</dbReference>
<accession>A0A5N0UU99</accession>
<evidence type="ECO:0000256" key="2">
    <source>
        <dbReference type="ARBA" id="ARBA00023002"/>
    </source>
</evidence>
<gene>
    <name evidence="4" type="ORF">FPZ12_030565</name>
</gene>
<dbReference type="InterPro" id="IPR036291">
    <property type="entry name" value="NAD(P)-bd_dom_sf"/>
</dbReference>
<sequence>MDLHLKDQRSLVTGASSGIGAAIAETLAEEGCHLHLTARGESTLDELARRLREQHGVDVQIHPADLREEGAAARLAEAAGDVDILVNNAGDIPGGSVEVVDEEKWRHAWELKVFGYINLAREMYARMKARGAGVIVNNIGASGERFDFDYIAGSSGNASLMAFTRALGSRSLRDGIRVVGVNPGPVETDRIVTLMKSHAKARFGDESRYPELLTSFPLGRPAAPREIADLIAFLASDRSTYTTGVIFTVDGGMSAGG</sequence>
<dbReference type="PRINTS" id="PR00081">
    <property type="entry name" value="GDHRDH"/>
</dbReference>
<dbReference type="NCBIfam" id="NF004779">
    <property type="entry name" value="PRK06125.1"/>
    <property type="match status" value="1"/>
</dbReference>
<evidence type="ECO:0000313" key="4">
    <source>
        <dbReference type="EMBL" id="KAA9155011.1"/>
    </source>
</evidence>
<evidence type="ECO:0000256" key="1">
    <source>
        <dbReference type="ARBA" id="ARBA00006484"/>
    </source>
</evidence>
<proteinExistence type="inferred from homology"/>
<organism evidence="4 5">
    <name type="scientific">Amycolatopsis acidicola</name>
    <dbReference type="NCBI Taxonomy" id="2596893"/>
    <lineage>
        <taxon>Bacteria</taxon>
        <taxon>Bacillati</taxon>
        <taxon>Actinomycetota</taxon>
        <taxon>Actinomycetes</taxon>
        <taxon>Pseudonocardiales</taxon>
        <taxon>Pseudonocardiaceae</taxon>
        <taxon>Amycolatopsis</taxon>
    </lineage>
</organism>
<dbReference type="AlphaFoldDB" id="A0A5N0UU99"/>
<dbReference type="Proteomes" id="UP000319769">
    <property type="component" value="Unassembled WGS sequence"/>
</dbReference>
<dbReference type="InterPro" id="IPR051122">
    <property type="entry name" value="SDR_DHRS6-like"/>
</dbReference>
<evidence type="ECO:0000313" key="5">
    <source>
        <dbReference type="Proteomes" id="UP000319769"/>
    </source>
</evidence>
<dbReference type="GO" id="GO:0016491">
    <property type="term" value="F:oxidoreductase activity"/>
    <property type="evidence" value="ECO:0007669"/>
    <property type="project" value="UniProtKB-KW"/>
</dbReference>
<dbReference type="EMBL" id="VMNW02000060">
    <property type="protein sequence ID" value="KAA9155011.1"/>
    <property type="molecule type" value="Genomic_DNA"/>
</dbReference>
<dbReference type="Pfam" id="PF13561">
    <property type="entry name" value="adh_short_C2"/>
    <property type="match status" value="1"/>
</dbReference>
<comment type="similarity">
    <text evidence="1">Belongs to the short-chain dehydrogenases/reductases (SDR) family.</text>
</comment>
<protein>
    <submittedName>
        <fullName evidence="4">SDR family oxidoreductase</fullName>
    </submittedName>
</protein>
<dbReference type="PANTHER" id="PTHR43477:SF4">
    <property type="entry name" value="DEHYDROGENASE_REDUCTASE SDR FAMILY MEMBER 6"/>
    <property type="match status" value="1"/>
</dbReference>
<evidence type="ECO:0000256" key="3">
    <source>
        <dbReference type="ARBA" id="ARBA00023027"/>
    </source>
</evidence>
<dbReference type="InterPro" id="IPR002347">
    <property type="entry name" value="SDR_fam"/>
</dbReference>
<name>A0A5N0UU99_9PSEU</name>
<comment type="caution">
    <text evidence="4">The sequence shown here is derived from an EMBL/GenBank/DDBJ whole genome shotgun (WGS) entry which is preliminary data.</text>
</comment>
<dbReference type="RefSeq" id="WP_144757450.1">
    <property type="nucleotide sequence ID" value="NZ_VMNW02000060.1"/>
</dbReference>
<keyword evidence="2" id="KW-0560">Oxidoreductase</keyword>